<keyword evidence="1" id="KW-1133">Transmembrane helix</keyword>
<gene>
    <name evidence="2" type="ORF">ACFSCV_05215</name>
</gene>
<keyword evidence="1" id="KW-0812">Transmembrane</keyword>
<feature type="transmembrane region" description="Helical" evidence="1">
    <location>
        <begin position="16"/>
        <end position="36"/>
    </location>
</feature>
<comment type="caution">
    <text evidence="2">The sequence shown here is derived from an EMBL/GenBank/DDBJ whole genome shotgun (WGS) entry which is preliminary data.</text>
</comment>
<evidence type="ECO:0000313" key="3">
    <source>
        <dbReference type="Proteomes" id="UP001597308"/>
    </source>
</evidence>
<sequence length="350" mass="36416">MTSQDDPTRPASRSRWMIYLPTALLLLAAALWSVFWNVAAGRAEQAVDAWIAREATKGRVYACGSRRVEGYPFRIELICDAPTMTAPGDGGPVVATAARFTGVAQIYDPRRIIGDLQGPIAFTDAAGGRADLSFATAQASAAAGSDNRFDRASIALAAPRLTADGVEIGAARRVEVHMRRAPASTDGVYDLAASADDVVSPFADALPVGSGPVSGELQLQAQGVPDLRPGPTSERLRAFAEAGGKLHVALARLTRGDVAAEAKGDVSLDTEGRVNGDLRLTARGVDGVVSGLLGGGGRDNLLSSLLGAGAQMLGKPARLDDRPATAYRVRIDAGRIEIGPARLGRLPPAF</sequence>
<dbReference type="Proteomes" id="UP001597308">
    <property type="component" value="Unassembled WGS sequence"/>
</dbReference>
<keyword evidence="1" id="KW-0472">Membrane</keyword>
<name>A0ABW4K6U0_9HYPH</name>
<evidence type="ECO:0000313" key="2">
    <source>
        <dbReference type="EMBL" id="MFD1702401.1"/>
    </source>
</evidence>
<evidence type="ECO:0000256" key="1">
    <source>
        <dbReference type="SAM" id="Phobius"/>
    </source>
</evidence>
<accession>A0ABW4K6U0</accession>
<organism evidence="2 3">
    <name type="scientific">Methylopila henanensis</name>
    <dbReference type="NCBI Taxonomy" id="873516"/>
    <lineage>
        <taxon>Bacteria</taxon>
        <taxon>Pseudomonadati</taxon>
        <taxon>Pseudomonadota</taxon>
        <taxon>Alphaproteobacteria</taxon>
        <taxon>Hyphomicrobiales</taxon>
        <taxon>Methylopilaceae</taxon>
        <taxon>Methylopila</taxon>
    </lineage>
</organism>
<reference evidence="3" key="1">
    <citation type="journal article" date="2019" name="Int. J. Syst. Evol. Microbiol.">
        <title>The Global Catalogue of Microorganisms (GCM) 10K type strain sequencing project: providing services to taxonomists for standard genome sequencing and annotation.</title>
        <authorList>
            <consortium name="The Broad Institute Genomics Platform"/>
            <consortium name="The Broad Institute Genome Sequencing Center for Infectious Disease"/>
            <person name="Wu L."/>
            <person name="Ma J."/>
        </authorList>
    </citation>
    <scope>NUCLEOTIDE SEQUENCE [LARGE SCALE GENOMIC DNA]</scope>
    <source>
        <strain evidence="3">KCTC 23707</strain>
    </source>
</reference>
<proteinExistence type="predicted"/>
<dbReference type="InterPro" id="IPR018666">
    <property type="entry name" value="DUF2125"/>
</dbReference>
<protein>
    <submittedName>
        <fullName evidence="2">DUF2125 domain-containing protein</fullName>
    </submittedName>
</protein>
<keyword evidence="3" id="KW-1185">Reference proteome</keyword>
<dbReference type="Pfam" id="PF09898">
    <property type="entry name" value="DUF2125"/>
    <property type="match status" value="1"/>
</dbReference>
<dbReference type="EMBL" id="JBHUER010000003">
    <property type="protein sequence ID" value="MFD1702401.1"/>
    <property type="molecule type" value="Genomic_DNA"/>
</dbReference>
<dbReference type="RefSeq" id="WP_378797676.1">
    <property type="nucleotide sequence ID" value="NZ_JBHUER010000003.1"/>
</dbReference>